<dbReference type="Proteomes" id="UP000663854">
    <property type="component" value="Unassembled WGS sequence"/>
</dbReference>
<protein>
    <submittedName>
        <fullName evidence="3">Uncharacterized protein</fullName>
    </submittedName>
</protein>
<accession>A0A815VP80</accession>
<evidence type="ECO:0000313" key="7">
    <source>
        <dbReference type="Proteomes" id="UP000663870"/>
    </source>
</evidence>
<keyword evidence="7" id="KW-1185">Reference proteome</keyword>
<dbReference type="EMBL" id="CAJNOL010011993">
    <property type="protein sequence ID" value="CAF1657972.1"/>
    <property type="molecule type" value="Genomic_DNA"/>
</dbReference>
<evidence type="ECO:0000313" key="4">
    <source>
        <dbReference type="EMBL" id="CAF1657972.1"/>
    </source>
</evidence>
<reference evidence="3" key="1">
    <citation type="submission" date="2021-02" db="EMBL/GenBank/DDBJ databases">
        <authorList>
            <person name="Nowell W R."/>
        </authorList>
    </citation>
    <scope>NUCLEOTIDE SEQUENCE</scope>
</reference>
<dbReference type="AlphaFoldDB" id="A0A815VP80"/>
<dbReference type="EMBL" id="CAJNOO010007254">
    <property type="protein sequence ID" value="CAF1464753.1"/>
    <property type="molecule type" value="Genomic_DNA"/>
</dbReference>
<dbReference type="EMBL" id="CAJNOU010008217">
    <property type="protein sequence ID" value="CAF1535482.1"/>
    <property type="molecule type" value="Genomic_DNA"/>
</dbReference>
<evidence type="ECO:0000313" key="2">
    <source>
        <dbReference type="EMBL" id="CAF1509269.1"/>
    </source>
</evidence>
<evidence type="ECO:0000313" key="3">
    <source>
        <dbReference type="EMBL" id="CAF1535482.1"/>
    </source>
</evidence>
<proteinExistence type="predicted"/>
<dbReference type="Proteomes" id="UP000663882">
    <property type="component" value="Unassembled WGS sequence"/>
</dbReference>
<gene>
    <name evidence="5" type="ORF">FNK824_LOCUS34766</name>
    <name evidence="6" type="ORF">JBS370_LOCUS36779</name>
    <name evidence="4" type="ORF">JXQ802_LOCUS55595</name>
    <name evidence="2" type="ORF">PYM288_LOCUS39060</name>
    <name evidence="1" type="ORF">RFH988_LOCUS37301</name>
    <name evidence="3" type="ORF">SEV965_LOCUS37797</name>
</gene>
<evidence type="ECO:0000313" key="8">
    <source>
        <dbReference type="Proteomes" id="UP000663889"/>
    </source>
</evidence>
<feature type="non-terminal residue" evidence="3">
    <location>
        <position position="1"/>
    </location>
</feature>
<evidence type="ECO:0000313" key="6">
    <source>
        <dbReference type="EMBL" id="CAF4206497.1"/>
    </source>
</evidence>
<evidence type="ECO:0000313" key="1">
    <source>
        <dbReference type="EMBL" id="CAF1464753.1"/>
    </source>
</evidence>
<dbReference type="EMBL" id="CAJOBE010013998">
    <property type="protein sequence ID" value="CAF4172496.1"/>
    <property type="molecule type" value="Genomic_DNA"/>
</dbReference>
<sequence>QHVVYAKFIEEVVHPESQKVCRRDLIFQDNADSKQRTKTVLQIVDGLFNHRIIPEEGDAKFAYV</sequence>
<dbReference type="Proteomes" id="UP000663874">
    <property type="component" value="Unassembled WGS sequence"/>
</dbReference>
<dbReference type="EMBL" id="CAJOBD010015211">
    <property type="protein sequence ID" value="CAF4206497.1"/>
    <property type="molecule type" value="Genomic_DNA"/>
</dbReference>
<dbReference type="EMBL" id="CAJNOH010010180">
    <property type="protein sequence ID" value="CAF1509269.1"/>
    <property type="molecule type" value="Genomic_DNA"/>
</dbReference>
<comment type="caution">
    <text evidence="3">The sequence shown here is derived from an EMBL/GenBank/DDBJ whole genome shotgun (WGS) entry which is preliminary data.</text>
</comment>
<evidence type="ECO:0000313" key="5">
    <source>
        <dbReference type="EMBL" id="CAF4172496.1"/>
    </source>
</evidence>
<dbReference type="Proteomes" id="UP000663889">
    <property type="component" value="Unassembled WGS sequence"/>
</dbReference>
<dbReference type="Proteomes" id="UP000663836">
    <property type="component" value="Unassembled WGS sequence"/>
</dbReference>
<organism evidence="3 8">
    <name type="scientific">Rotaria sordida</name>
    <dbReference type="NCBI Taxonomy" id="392033"/>
    <lineage>
        <taxon>Eukaryota</taxon>
        <taxon>Metazoa</taxon>
        <taxon>Spiralia</taxon>
        <taxon>Gnathifera</taxon>
        <taxon>Rotifera</taxon>
        <taxon>Eurotatoria</taxon>
        <taxon>Bdelloidea</taxon>
        <taxon>Philodinida</taxon>
        <taxon>Philodinidae</taxon>
        <taxon>Rotaria</taxon>
    </lineage>
</organism>
<dbReference type="Proteomes" id="UP000663870">
    <property type="component" value="Unassembled WGS sequence"/>
</dbReference>
<dbReference type="OrthoDB" id="10313143at2759"/>
<name>A0A815VP80_9BILA</name>